<evidence type="ECO:0000256" key="10">
    <source>
        <dbReference type="PROSITE-ProRule" id="PRU01360"/>
    </source>
</evidence>
<dbReference type="InterPro" id="IPR036942">
    <property type="entry name" value="Beta-barrel_TonB_sf"/>
</dbReference>
<feature type="domain" description="TonB-dependent receptor plug" evidence="14">
    <location>
        <begin position="73"/>
        <end position="171"/>
    </location>
</feature>
<dbReference type="GO" id="GO:0015344">
    <property type="term" value="F:siderophore uptake transmembrane transporter activity"/>
    <property type="evidence" value="ECO:0007669"/>
    <property type="project" value="TreeGrafter"/>
</dbReference>
<name>A0A3A4NK35_ABYX5</name>
<dbReference type="EMBL" id="QZKU01000136">
    <property type="protein sequence ID" value="RJP15291.1"/>
    <property type="molecule type" value="Genomic_DNA"/>
</dbReference>
<keyword evidence="12" id="KW-1133">Transmembrane helix</keyword>
<evidence type="ECO:0000259" key="13">
    <source>
        <dbReference type="Pfam" id="PF00593"/>
    </source>
</evidence>
<dbReference type="Proteomes" id="UP000265882">
    <property type="component" value="Unassembled WGS sequence"/>
</dbReference>
<sequence length="683" mass="77793">MNVHLNQWRIQRRHGEMGRRNIGIFSLFILFLFHLSAYSQETDYVAPGEYFDMYTLGEIVVTGEREGVEGVTTVRRVTAEEIRNKGARTLSEALELLPGIVIRVGAEGTPRVDIRGLRSRHVTLLLNGIPINSTNDGQFDPSLIPVENIAEIKVSYSNHSILYGDGGLAGVINIITRKGTEGIHGMVSAEAGEGDHYLERFNVLGGQEKWSFFLSGSIFDRHAFPLSDDFDDTPVEDGDFRENSDFERDNFFGNFVYAPNDEWEFGVTLNYLQGEFGKPPSVIDDPADIFANRARFERVDDFEGISGQFAVRYNAPGPLDVRSWAFFNQLDQETNRYDDDHYDTITRRGNFHANEETFVSGVAVQPRYDLGRAGQITLALNARTEEFETDGFEIERVGGVDTPVPFDDDRELDVYSVALEYEVFPIEQWAVVLGYNHNWLDKEEGEDDDAGAWLIGSYYDFPTNTRLKGSVSKQVRFPSIRQLYGVGEGNIDLTTEESINYEAGIEQALPWNTWASFTAFYLDVEDYIEKIPPDDIFTNNDEYEFAGFEVAAENRTIENLLVKLSYTYLDSQDKSPGSERDELQYRPEHKLALETRYYFDFGLSAYLSILRVADQVVYSRTEPLVKDDFDDYTVVNAKLEQAFLDNLLRVYVGVENLFDEEYEESYALPRPGRFIYAGGRLVF</sequence>
<dbReference type="GO" id="GO:0009279">
    <property type="term" value="C:cell outer membrane"/>
    <property type="evidence" value="ECO:0007669"/>
    <property type="project" value="UniProtKB-SubCell"/>
</dbReference>
<evidence type="ECO:0000256" key="5">
    <source>
        <dbReference type="ARBA" id="ARBA00022729"/>
    </source>
</evidence>
<feature type="transmembrane region" description="Helical" evidence="12">
    <location>
        <begin position="21"/>
        <end position="38"/>
    </location>
</feature>
<evidence type="ECO:0000259" key="14">
    <source>
        <dbReference type="Pfam" id="PF07715"/>
    </source>
</evidence>
<dbReference type="InterPro" id="IPR000531">
    <property type="entry name" value="Beta-barrel_TonB"/>
</dbReference>
<keyword evidence="3 10" id="KW-1134">Transmembrane beta strand</keyword>
<dbReference type="AlphaFoldDB" id="A0A3A4NK35"/>
<dbReference type="GO" id="GO:0044718">
    <property type="term" value="P:siderophore transmembrane transport"/>
    <property type="evidence" value="ECO:0007669"/>
    <property type="project" value="TreeGrafter"/>
</dbReference>
<keyword evidence="4 10" id="KW-0812">Transmembrane</keyword>
<dbReference type="Gene3D" id="2.40.170.20">
    <property type="entry name" value="TonB-dependent receptor, beta-barrel domain"/>
    <property type="match status" value="1"/>
</dbReference>
<keyword evidence="7 10" id="KW-0472">Membrane</keyword>
<evidence type="ECO:0000313" key="16">
    <source>
        <dbReference type="Proteomes" id="UP000265882"/>
    </source>
</evidence>
<proteinExistence type="inferred from homology"/>
<evidence type="ECO:0000256" key="1">
    <source>
        <dbReference type="ARBA" id="ARBA00004571"/>
    </source>
</evidence>
<dbReference type="Pfam" id="PF00593">
    <property type="entry name" value="TonB_dep_Rec_b-barrel"/>
    <property type="match status" value="1"/>
</dbReference>
<keyword evidence="8 15" id="KW-0675">Receptor</keyword>
<dbReference type="Gene3D" id="2.170.130.10">
    <property type="entry name" value="TonB-dependent receptor, plug domain"/>
    <property type="match status" value="1"/>
</dbReference>
<dbReference type="CDD" id="cd01347">
    <property type="entry name" value="ligand_gated_channel"/>
    <property type="match status" value="1"/>
</dbReference>
<accession>A0A3A4NK35</accession>
<organism evidence="15 16">
    <name type="scientific">Abyssobacteria bacterium (strain SURF_5)</name>
    <dbReference type="NCBI Taxonomy" id="2093360"/>
    <lineage>
        <taxon>Bacteria</taxon>
        <taxon>Pseudomonadati</taxon>
        <taxon>Candidatus Hydrogenedentota</taxon>
        <taxon>Candidatus Abyssobacteria</taxon>
    </lineage>
</organism>
<dbReference type="PANTHER" id="PTHR30069">
    <property type="entry name" value="TONB-DEPENDENT OUTER MEMBRANE RECEPTOR"/>
    <property type="match status" value="1"/>
</dbReference>
<protein>
    <submittedName>
        <fullName evidence="15">TonB-dependent receptor</fullName>
    </submittedName>
</protein>
<comment type="similarity">
    <text evidence="10 11">Belongs to the TonB-dependent receptor family.</text>
</comment>
<dbReference type="PANTHER" id="PTHR30069:SF29">
    <property type="entry name" value="HEMOGLOBIN AND HEMOGLOBIN-HAPTOGLOBIN-BINDING PROTEIN 1-RELATED"/>
    <property type="match status" value="1"/>
</dbReference>
<dbReference type="InterPro" id="IPR039426">
    <property type="entry name" value="TonB-dep_rcpt-like"/>
</dbReference>
<dbReference type="InterPro" id="IPR037066">
    <property type="entry name" value="Plug_dom_sf"/>
</dbReference>
<evidence type="ECO:0000256" key="7">
    <source>
        <dbReference type="ARBA" id="ARBA00023136"/>
    </source>
</evidence>
<evidence type="ECO:0000256" key="8">
    <source>
        <dbReference type="ARBA" id="ARBA00023170"/>
    </source>
</evidence>
<evidence type="ECO:0000256" key="12">
    <source>
        <dbReference type="SAM" id="Phobius"/>
    </source>
</evidence>
<evidence type="ECO:0000313" key="15">
    <source>
        <dbReference type="EMBL" id="RJP15291.1"/>
    </source>
</evidence>
<evidence type="ECO:0000256" key="2">
    <source>
        <dbReference type="ARBA" id="ARBA00022448"/>
    </source>
</evidence>
<keyword evidence="2 10" id="KW-0813">Transport</keyword>
<keyword evidence="5" id="KW-0732">Signal</keyword>
<comment type="subcellular location">
    <subcellularLocation>
        <location evidence="1 10">Cell outer membrane</location>
        <topology evidence="1 10">Multi-pass membrane protein</topology>
    </subcellularLocation>
</comment>
<evidence type="ECO:0000256" key="3">
    <source>
        <dbReference type="ARBA" id="ARBA00022452"/>
    </source>
</evidence>
<evidence type="ECO:0000256" key="4">
    <source>
        <dbReference type="ARBA" id="ARBA00022692"/>
    </source>
</evidence>
<comment type="caution">
    <text evidence="15">The sequence shown here is derived from an EMBL/GenBank/DDBJ whole genome shotgun (WGS) entry which is preliminary data.</text>
</comment>
<dbReference type="PROSITE" id="PS52016">
    <property type="entry name" value="TONB_DEPENDENT_REC_3"/>
    <property type="match status" value="1"/>
</dbReference>
<evidence type="ECO:0000256" key="9">
    <source>
        <dbReference type="ARBA" id="ARBA00023237"/>
    </source>
</evidence>
<reference evidence="15 16" key="1">
    <citation type="journal article" date="2017" name="ISME J.">
        <title>Energy and carbon metabolisms in a deep terrestrial subsurface fluid microbial community.</title>
        <authorList>
            <person name="Momper L."/>
            <person name="Jungbluth S.P."/>
            <person name="Lee M.D."/>
            <person name="Amend J.P."/>
        </authorList>
    </citation>
    <scope>NUCLEOTIDE SEQUENCE [LARGE SCALE GENOMIC DNA]</scope>
    <source>
        <strain evidence="15">SURF_5</strain>
    </source>
</reference>
<keyword evidence="9 10" id="KW-0998">Cell outer membrane</keyword>
<evidence type="ECO:0000256" key="11">
    <source>
        <dbReference type="RuleBase" id="RU003357"/>
    </source>
</evidence>
<gene>
    <name evidence="15" type="ORF">C4520_20350</name>
</gene>
<evidence type="ECO:0000256" key="6">
    <source>
        <dbReference type="ARBA" id="ARBA00023077"/>
    </source>
</evidence>
<dbReference type="SUPFAM" id="SSF56935">
    <property type="entry name" value="Porins"/>
    <property type="match status" value="1"/>
</dbReference>
<dbReference type="Pfam" id="PF07715">
    <property type="entry name" value="Plug"/>
    <property type="match status" value="1"/>
</dbReference>
<keyword evidence="6 11" id="KW-0798">TonB box</keyword>
<dbReference type="InterPro" id="IPR012910">
    <property type="entry name" value="Plug_dom"/>
</dbReference>
<feature type="domain" description="TonB-dependent receptor-like beta-barrel" evidence="13">
    <location>
        <begin position="243"/>
        <end position="657"/>
    </location>
</feature>